<dbReference type="Pfam" id="PF14200">
    <property type="entry name" value="RicinB_lectin_2"/>
    <property type="match status" value="2"/>
</dbReference>
<evidence type="ECO:0000256" key="2">
    <source>
        <dbReference type="ARBA" id="ARBA00022801"/>
    </source>
</evidence>
<organism evidence="6 7">
    <name type="scientific">Pedobacter miscanthi</name>
    <dbReference type="NCBI Taxonomy" id="2259170"/>
    <lineage>
        <taxon>Bacteria</taxon>
        <taxon>Pseudomonadati</taxon>
        <taxon>Bacteroidota</taxon>
        <taxon>Sphingobacteriia</taxon>
        <taxon>Sphingobacteriales</taxon>
        <taxon>Sphingobacteriaceae</taxon>
        <taxon>Pedobacter</taxon>
    </lineage>
</organism>
<name>A0A366KRX2_9SPHI</name>
<proteinExistence type="inferred from homology"/>
<keyword evidence="7" id="KW-1185">Reference proteome</keyword>
<dbReference type="SMART" id="SM00458">
    <property type="entry name" value="RICIN"/>
    <property type="match status" value="1"/>
</dbReference>
<dbReference type="InterPro" id="IPR035992">
    <property type="entry name" value="Ricin_B-like_lectins"/>
</dbReference>
<dbReference type="AlphaFoldDB" id="A0A366KRX2"/>
<sequence>MKTVKILTGLFLPLLLIFVVLSCRKTSEPNDPQLEQITRGNNDKLSAVNFAPDPSATFYTGGDIYDTNGNIVHAVEGGIIKVGNLFYLWGMDRSDNNYTFKAVNLYSSPDLKTWTFVNAILKNSSHGDVASGSVVERPKLLHNTSTGQFVLWVHYEGWNAYATSEVGYATSSTIGGNYSWKGHYRPLGLDSKDMNVFKDTDGKAYMISSVNNNSQVAITELNSSYTGHVREVFHGSSVGCEGHALFKSGSTYFLMESNCSGWDTNDNKYYTASSLAGPWTYRGLLAPSGARTYQSQVTNVLAVSGSSKTTYLYLGDRWSRDGMSSSRLVILPLQVSGTTASLPWYDQWTINTSTGNTSSSAAVSFSGKVKIINRNSGKALEVDGWSQNDSAPIKQYDYSGGNNQRWTITNLGRGEFRIVNVNSGKTLEVPGGTRTPGTTATQYTWNNGYNQKWHILPCKGGYHRFVSVNSLGKTLCIKNGSTSNSADAIIYDFGFQNDAQWQISAAN</sequence>
<protein>
    <submittedName>
        <fullName evidence="6">Beta-xylosidase</fullName>
    </submittedName>
</protein>
<evidence type="ECO:0000256" key="3">
    <source>
        <dbReference type="ARBA" id="ARBA00023295"/>
    </source>
</evidence>
<dbReference type="CDD" id="cd00161">
    <property type="entry name" value="beta-trefoil_Ricin-like"/>
    <property type="match status" value="1"/>
</dbReference>
<comment type="caution">
    <text evidence="6">The sequence shown here is derived from an EMBL/GenBank/DDBJ whole genome shotgun (WGS) entry which is preliminary data.</text>
</comment>
<dbReference type="PROSITE" id="PS50231">
    <property type="entry name" value="RICIN_B_LECTIN"/>
    <property type="match status" value="1"/>
</dbReference>
<evidence type="ECO:0000256" key="1">
    <source>
        <dbReference type="ARBA" id="ARBA00009865"/>
    </source>
</evidence>
<dbReference type="SUPFAM" id="SSF50370">
    <property type="entry name" value="Ricin B-like lectins"/>
    <property type="match status" value="1"/>
</dbReference>
<dbReference type="PANTHER" id="PTHR22925:SF3">
    <property type="entry name" value="GLYCOSYL HYDROLASE FAMILY PROTEIN 43"/>
    <property type="match status" value="1"/>
</dbReference>
<dbReference type="RefSeq" id="WP_113950386.1">
    <property type="nucleotide sequence ID" value="NZ_QNQU01000017.1"/>
</dbReference>
<reference evidence="6 7" key="1">
    <citation type="submission" date="2018-07" db="EMBL/GenBank/DDBJ databases">
        <title>A draft genome of a endophytic bacteria, a new species of Pedobacter.</title>
        <authorList>
            <person name="Zhang Z.D."/>
            <person name="Chen Z.J."/>
        </authorList>
    </citation>
    <scope>NUCLEOTIDE SEQUENCE [LARGE SCALE GENOMIC DNA]</scope>
    <source>
        <strain evidence="6 7">RS10</strain>
    </source>
</reference>
<evidence type="ECO:0000313" key="7">
    <source>
        <dbReference type="Proteomes" id="UP000252081"/>
    </source>
</evidence>
<dbReference type="Gene3D" id="2.115.10.20">
    <property type="entry name" value="Glycosyl hydrolase domain, family 43"/>
    <property type="match status" value="1"/>
</dbReference>
<accession>A0A366KRX2</accession>
<keyword evidence="3 4" id="KW-0326">Glycosidase</keyword>
<dbReference type="PANTHER" id="PTHR22925">
    <property type="entry name" value="GLYCOSYL HYDROLASE 43 FAMILY MEMBER"/>
    <property type="match status" value="1"/>
</dbReference>
<dbReference type="Proteomes" id="UP000252081">
    <property type="component" value="Unassembled WGS sequence"/>
</dbReference>
<dbReference type="GO" id="GO:0004553">
    <property type="term" value="F:hydrolase activity, hydrolyzing O-glycosyl compounds"/>
    <property type="evidence" value="ECO:0007669"/>
    <property type="project" value="InterPro"/>
</dbReference>
<dbReference type="GO" id="GO:0005975">
    <property type="term" value="P:carbohydrate metabolic process"/>
    <property type="evidence" value="ECO:0007669"/>
    <property type="project" value="InterPro"/>
</dbReference>
<evidence type="ECO:0000313" key="6">
    <source>
        <dbReference type="EMBL" id="RBQ04260.1"/>
    </source>
</evidence>
<evidence type="ECO:0000259" key="5">
    <source>
        <dbReference type="SMART" id="SM00458"/>
    </source>
</evidence>
<feature type="domain" description="Ricin B lectin" evidence="5">
    <location>
        <begin position="366"/>
        <end position="504"/>
    </location>
</feature>
<dbReference type="SUPFAM" id="SSF75005">
    <property type="entry name" value="Arabinanase/levansucrase/invertase"/>
    <property type="match status" value="1"/>
</dbReference>
<dbReference type="Gene3D" id="2.80.10.50">
    <property type="match status" value="1"/>
</dbReference>
<dbReference type="EMBL" id="QNQU01000017">
    <property type="protein sequence ID" value="RBQ04260.1"/>
    <property type="molecule type" value="Genomic_DNA"/>
</dbReference>
<dbReference type="InterPro" id="IPR006710">
    <property type="entry name" value="Glyco_hydro_43"/>
</dbReference>
<dbReference type="OrthoDB" id="273314at2"/>
<comment type="similarity">
    <text evidence="1 4">Belongs to the glycosyl hydrolase 43 family.</text>
</comment>
<dbReference type="CDD" id="cd18821">
    <property type="entry name" value="GH43_Pc3Gal43A-like"/>
    <property type="match status" value="1"/>
</dbReference>
<gene>
    <name evidence="6" type="ORF">DRW42_18850</name>
</gene>
<dbReference type="InterPro" id="IPR023296">
    <property type="entry name" value="Glyco_hydro_beta-prop_sf"/>
</dbReference>
<evidence type="ECO:0000256" key="4">
    <source>
        <dbReference type="RuleBase" id="RU361187"/>
    </source>
</evidence>
<keyword evidence="2 4" id="KW-0378">Hydrolase</keyword>
<dbReference type="InterPro" id="IPR000772">
    <property type="entry name" value="Ricin_B_lectin"/>
</dbReference>
<dbReference type="PROSITE" id="PS51257">
    <property type="entry name" value="PROKAR_LIPOPROTEIN"/>
    <property type="match status" value="1"/>
</dbReference>
<dbReference type="Pfam" id="PF04616">
    <property type="entry name" value="Glyco_hydro_43"/>
    <property type="match status" value="1"/>
</dbReference>